<keyword evidence="3 5" id="KW-1133">Transmembrane helix</keyword>
<dbReference type="InterPro" id="IPR004837">
    <property type="entry name" value="NaCa_Exmemb"/>
</dbReference>
<feature type="transmembrane region" description="Helical" evidence="5">
    <location>
        <begin position="131"/>
        <end position="150"/>
    </location>
</feature>
<evidence type="ECO:0000313" key="7">
    <source>
        <dbReference type="EMBL" id="OFE12485.1"/>
    </source>
</evidence>
<evidence type="ECO:0000256" key="1">
    <source>
        <dbReference type="ARBA" id="ARBA00004141"/>
    </source>
</evidence>
<organism evidence="7 8">
    <name type="scientific">Pseudohongiella acticola</name>
    <dbReference type="NCBI Taxonomy" id="1524254"/>
    <lineage>
        <taxon>Bacteria</taxon>
        <taxon>Pseudomonadati</taxon>
        <taxon>Pseudomonadota</taxon>
        <taxon>Gammaproteobacteria</taxon>
        <taxon>Pseudomonadales</taxon>
        <taxon>Pseudohongiellaceae</taxon>
        <taxon>Pseudohongiella</taxon>
    </lineage>
</organism>
<dbReference type="EMBL" id="MASR01000001">
    <property type="protein sequence ID" value="OFE12485.1"/>
    <property type="molecule type" value="Genomic_DNA"/>
</dbReference>
<evidence type="ECO:0000256" key="5">
    <source>
        <dbReference type="SAM" id="Phobius"/>
    </source>
</evidence>
<comment type="caution">
    <text evidence="7">The sequence shown here is derived from an EMBL/GenBank/DDBJ whole genome shotgun (WGS) entry which is preliminary data.</text>
</comment>
<dbReference type="RefSeq" id="WP_070116102.1">
    <property type="nucleotide sequence ID" value="NZ_MASR01000001.1"/>
</dbReference>
<dbReference type="GO" id="GO:0005886">
    <property type="term" value="C:plasma membrane"/>
    <property type="evidence" value="ECO:0007669"/>
    <property type="project" value="TreeGrafter"/>
</dbReference>
<feature type="transmembrane region" description="Helical" evidence="5">
    <location>
        <begin position="40"/>
        <end position="58"/>
    </location>
</feature>
<feature type="transmembrane region" description="Helical" evidence="5">
    <location>
        <begin position="223"/>
        <end position="246"/>
    </location>
</feature>
<feature type="transmembrane region" description="Helical" evidence="5">
    <location>
        <begin position="6"/>
        <end position="28"/>
    </location>
</feature>
<comment type="subcellular location">
    <subcellularLocation>
        <location evidence="1">Membrane</location>
        <topology evidence="1">Multi-pass membrane protein</topology>
    </subcellularLocation>
</comment>
<dbReference type="AlphaFoldDB" id="A0A1E8CJK2"/>
<keyword evidence="8" id="KW-1185">Reference proteome</keyword>
<dbReference type="InterPro" id="IPR004481">
    <property type="entry name" value="K/Na/Ca-exchanger"/>
</dbReference>
<accession>A0A1E8CJK2</accession>
<evidence type="ECO:0000256" key="2">
    <source>
        <dbReference type="ARBA" id="ARBA00022692"/>
    </source>
</evidence>
<dbReference type="OrthoDB" id="8447150at2"/>
<evidence type="ECO:0000256" key="4">
    <source>
        <dbReference type="ARBA" id="ARBA00023136"/>
    </source>
</evidence>
<feature type="transmembrane region" description="Helical" evidence="5">
    <location>
        <begin position="190"/>
        <end position="211"/>
    </location>
</feature>
<feature type="domain" description="Sodium/calcium exchanger membrane region" evidence="6">
    <location>
        <begin position="14"/>
        <end position="170"/>
    </location>
</feature>
<dbReference type="Proteomes" id="UP000175669">
    <property type="component" value="Unassembled WGS sequence"/>
</dbReference>
<feature type="transmembrane region" description="Helical" evidence="5">
    <location>
        <begin position="318"/>
        <end position="336"/>
    </location>
</feature>
<evidence type="ECO:0000313" key="8">
    <source>
        <dbReference type="Proteomes" id="UP000175669"/>
    </source>
</evidence>
<dbReference type="PANTHER" id="PTHR10846">
    <property type="entry name" value="SODIUM/POTASSIUM/CALCIUM EXCHANGER"/>
    <property type="match status" value="1"/>
</dbReference>
<evidence type="ECO:0000256" key="3">
    <source>
        <dbReference type="ARBA" id="ARBA00022989"/>
    </source>
</evidence>
<dbReference type="Gene3D" id="1.20.1420.30">
    <property type="entry name" value="NCX, central ion-binding region"/>
    <property type="match status" value="1"/>
</dbReference>
<dbReference type="GO" id="GO:0006874">
    <property type="term" value="P:intracellular calcium ion homeostasis"/>
    <property type="evidence" value="ECO:0007669"/>
    <property type="project" value="TreeGrafter"/>
</dbReference>
<feature type="transmembrane region" description="Helical" evidence="5">
    <location>
        <begin position="78"/>
        <end position="99"/>
    </location>
</feature>
<dbReference type="PANTHER" id="PTHR10846:SF8">
    <property type="entry name" value="INNER MEMBRANE PROTEIN YRBG"/>
    <property type="match status" value="1"/>
</dbReference>
<name>A0A1E8CJK2_9GAMM</name>
<evidence type="ECO:0000259" key="6">
    <source>
        <dbReference type="Pfam" id="PF01699"/>
    </source>
</evidence>
<keyword evidence="4 5" id="KW-0472">Membrane</keyword>
<dbReference type="Pfam" id="PF01699">
    <property type="entry name" value="Na_Ca_ex"/>
    <property type="match status" value="1"/>
</dbReference>
<feature type="transmembrane region" description="Helical" evidence="5">
    <location>
        <begin position="156"/>
        <end position="174"/>
    </location>
</feature>
<keyword evidence="2 5" id="KW-0812">Transmembrane</keyword>
<proteinExistence type="predicted"/>
<feature type="transmembrane region" description="Helical" evidence="5">
    <location>
        <begin position="286"/>
        <end position="306"/>
    </location>
</feature>
<protein>
    <submittedName>
        <fullName evidence="7">Sodium:calcium exchanger</fullName>
    </submittedName>
</protein>
<dbReference type="InterPro" id="IPR044880">
    <property type="entry name" value="NCX_ion-bd_dom_sf"/>
</dbReference>
<dbReference type="GO" id="GO:0005262">
    <property type="term" value="F:calcium channel activity"/>
    <property type="evidence" value="ECO:0007669"/>
    <property type="project" value="TreeGrafter"/>
</dbReference>
<dbReference type="GO" id="GO:0008273">
    <property type="term" value="F:calcium, potassium:sodium antiporter activity"/>
    <property type="evidence" value="ECO:0007669"/>
    <property type="project" value="TreeGrafter"/>
</dbReference>
<dbReference type="STRING" id="1524254.PHACT_04510"/>
<reference evidence="8" key="1">
    <citation type="submission" date="2016-07" db="EMBL/GenBank/DDBJ databases">
        <authorList>
            <person name="Florea S."/>
            <person name="Webb J.S."/>
            <person name="Jaromczyk J."/>
            <person name="Schardl C.L."/>
        </authorList>
    </citation>
    <scope>NUCLEOTIDE SEQUENCE [LARGE SCALE GENOMIC DNA]</scope>
    <source>
        <strain evidence="8">KCTC 42131</strain>
    </source>
</reference>
<feature type="transmembrane region" description="Helical" evidence="5">
    <location>
        <begin position="258"/>
        <end position="280"/>
    </location>
</feature>
<sequence>MSSDSSWWNLLPWAAVLLASLWTAHWGAEQFARPLRKLRRQWGISVAAGGALVGLAAASPEIGINASSAWRGSADVGFGVTLGSNILAIPLMVATAYLASRTKRLPGDSEHREHLQQRLLRVERSAVTVQALPYLAIIGLFALLTVPAPWRGLQPLDALILLGAYAVYLAQALFRKKVRGERVEWQGKEIAFAIGGVAAVAGGTYFAVMATERIVETLGISRIIGGLFITSPVAMMPEMVATWALVRSGQTTSGVTSVVGDHAVVLTLGLVPLALVSLPIEDMGLFVTSLVFMFAMGASYGGFIHFGASTHGFLRWQVLTLLGLGLCYVAAAIAWAQ</sequence>
<gene>
    <name evidence="7" type="ORF">PHACT_04510</name>
</gene>